<gene>
    <name evidence="2" type="ORF">P1J78_16155</name>
</gene>
<name>A0AAE3TAR5_9RHOB</name>
<dbReference type="Proteomes" id="UP001220964">
    <property type="component" value="Unassembled WGS sequence"/>
</dbReference>
<feature type="chain" id="PRO_5042104973" evidence="1">
    <location>
        <begin position="21"/>
        <end position="125"/>
    </location>
</feature>
<proteinExistence type="predicted"/>
<keyword evidence="1" id="KW-0732">Signal</keyword>
<keyword evidence="3" id="KW-1185">Reference proteome</keyword>
<feature type="signal peptide" evidence="1">
    <location>
        <begin position="1"/>
        <end position="20"/>
    </location>
</feature>
<comment type="caution">
    <text evidence="2">The sequence shown here is derived from an EMBL/GenBank/DDBJ whole genome shotgun (WGS) entry which is preliminary data.</text>
</comment>
<dbReference type="EMBL" id="JARGYC010000046">
    <property type="protein sequence ID" value="MDF0602274.1"/>
    <property type="molecule type" value="Genomic_DNA"/>
</dbReference>
<protein>
    <submittedName>
        <fullName evidence="2">Uncharacterized protein</fullName>
    </submittedName>
</protein>
<reference evidence="2" key="1">
    <citation type="submission" date="2023-03" db="EMBL/GenBank/DDBJ databases">
        <title>Multiphase analysis and comparison of six strains from genera Psychromarinibacter, Lutimaribacter, and Maritimibacter, including a novel species: Psychromarinibacter sediminicola sp. nov.</title>
        <authorList>
            <person name="Wang Y.-H."/>
            <person name="Ye M.-Q."/>
            <person name="Du Z.-J."/>
        </authorList>
    </citation>
    <scope>NUCLEOTIDE SEQUENCE</scope>
    <source>
        <strain evidence="2">C21-152</strain>
    </source>
</reference>
<evidence type="ECO:0000313" key="2">
    <source>
        <dbReference type="EMBL" id="MDF0602274.1"/>
    </source>
</evidence>
<accession>A0AAE3TAR5</accession>
<dbReference type="RefSeq" id="WP_275568405.1">
    <property type="nucleotide sequence ID" value="NZ_JARGYC010000046.1"/>
</dbReference>
<evidence type="ECO:0000256" key="1">
    <source>
        <dbReference type="SAM" id="SignalP"/>
    </source>
</evidence>
<dbReference type="AlphaFoldDB" id="A0AAE3TAR5"/>
<evidence type="ECO:0000313" key="3">
    <source>
        <dbReference type="Proteomes" id="UP001220964"/>
    </source>
</evidence>
<organism evidence="2 3">
    <name type="scientific">Psychromarinibacter sediminicola</name>
    <dbReference type="NCBI Taxonomy" id="3033385"/>
    <lineage>
        <taxon>Bacteria</taxon>
        <taxon>Pseudomonadati</taxon>
        <taxon>Pseudomonadota</taxon>
        <taxon>Alphaproteobacteria</taxon>
        <taxon>Rhodobacterales</taxon>
        <taxon>Paracoccaceae</taxon>
        <taxon>Psychromarinibacter</taxon>
    </lineage>
</organism>
<sequence>MRLLPLIALSAGLFATQAAAWDDRTPIVPAEVAVNCAAQYGIGTPLRLTYPRIVHAVTVRVLPGFAVTEEDSRRINACIAHYTGLKRGEATEVVTAGGVELRLRRSTCPAVMRGGSSYCIKDPWY</sequence>